<proteinExistence type="predicted"/>
<dbReference type="InterPro" id="IPR018755">
    <property type="entry name" value="Phage_Mu_Gp48"/>
</dbReference>
<keyword evidence="2" id="KW-1185">Reference proteome</keyword>
<evidence type="ECO:0000313" key="2">
    <source>
        <dbReference type="Proteomes" id="UP001235840"/>
    </source>
</evidence>
<evidence type="ECO:0008006" key="3">
    <source>
        <dbReference type="Google" id="ProtNLM"/>
    </source>
</evidence>
<dbReference type="Pfam" id="PF10076">
    <property type="entry name" value="Phage_Mu_Gp48"/>
    <property type="match status" value="1"/>
</dbReference>
<organism evidence="1 2">
    <name type="scientific">Caldalkalibacillus horti</name>
    <dbReference type="NCBI Taxonomy" id="77523"/>
    <lineage>
        <taxon>Bacteria</taxon>
        <taxon>Bacillati</taxon>
        <taxon>Bacillota</taxon>
        <taxon>Bacilli</taxon>
        <taxon>Bacillales</taxon>
        <taxon>Bacillaceae</taxon>
        <taxon>Caldalkalibacillus</taxon>
    </lineage>
</organism>
<reference evidence="1 2" key="1">
    <citation type="submission" date="2023-07" db="EMBL/GenBank/DDBJ databases">
        <title>Genomic Encyclopedia of Type Strains, Phase IV (KMG-IV): sequencing the most valuable type-strain genomes for metagenomic binning, comparative biology and taxonomic classification.</title>
        <authorList>
            <person name="Goeker M."/>
        </authorList>
    </citation>
    <scope>NUCLEOTIDE SEQUENCE [LARGE SCALE GENOMIC DNA]</scope>
    <source>
        <strain evidence="1 2">DSM 12751</strain>
    </source>
</reference>
<protein>
    <recommendedName>
        <fullName evidence="3">DUF2313 domain-containing protein</fullName>
    </recommendedName>
</protein>
<gene>
    <name evidence="1" type="ORF">J2S11_002561</name>
</gene>
<sequence>MRATKTGVSNSNKRLMGYLPEFYHDIVDFVQLTDTQEAEIISSKQAIQLLFDNQFVMSSDERAVRRRERMLGIQADPTRETLDFRKKRIVNRYSTKPPFTMRYLQDRLDFLVGAGRAITSVDPEAFVLKVTVDIENADIFKEVEHTIKTIKPANIVYQQETALWDSIELKEHITRRTITRQTRLSTSWQLGRTPFATASEEVVVK</sequence>
<dbReference type="RefSeq" id="WP_307395023.1">
    <property type="nucleotide sequence ID" value="NZ_BAAADK010000047.1"/>
</dbReference>
<dbReference type="Proteomes" id="UP001235840">
    <property type="component" value="Unassembled WGS sequence"/>
</dbReference>
<name>A0ABT9W062_9BACI</name>
<evidence type="ECO:0000313" key="1">
    <source>
        <dbReference type="EMBL" id="MDQ0166645.1"/>
    </source>
</evidence>
<accession>A0ABT9W062</accession>
<comment type="caution">
    <text evidence="1">The sequence shown here is derived from an EMBL/GenBank/DDBJ whole genome shotgun (WGS) entry which is preliminary data.</text>
</comment>
<dbReference type="EMBL" id="JAUSTY010000010">
    <property type="protein sequence ID" value="MDQ0166645.1"/>
    <property type="molecule type" value="Genomic_DNA"/>
</dbReference>